<dbReference type="Proteomes" id="UP000749559">
    <property type="component" value="Unassembled WGS sequence"/>
</dbReference>
<keyword evidence="6" id="KW-1185">Reference proteome</keyword>
<reference evidence="5" key="1">
    <citation type="submission" date="2022-03" db="EMBL/GenBank/DDBJ databases">
        <authorList>
            <person name="Martin C."/>
        </authorList>
    </citation>
    <scope>NUCLEOTIDE SEQUENCE</scope>
</reference>
<dbReference type="InterPro" id="IPR017939">
    <property type="entry name" value="G-Glutamylcylcotransferase"/>
</dbReference>
<dbReference type="CDD" id="cd06661">
    <property type="entry name" value="GGCT_like"/>
    <property type="match status" value="1"/>
</dbReference>
<dbReference type="AlphaFoldDB" id="A0A8S4NCM2"/>
<name>A0A8S4NCM2_OWEFU</name>
<evidence type="ECO:0000256" key="4">
    <source>
        <dbReference type="PIRSR" id="PIRSR617939-2"/>
    </source>
</evidence>
<feature type="binding site" evidence="4">
    <location>
        <position position="132"/>
    </location>
    <ligand>
        <name>substrate</name>
    </ligand>
</feature>
<accession>A0A8S4NCM2</accession>
<dbReference type="SUPFAM" id="SSF110857">
    <property type="entry name" value="Gamma-glutamyl cyclotransferase-like"/>
    <property type="match status" value="1"/>
</dbReference>
<feature type="active site" description="Proton acceptor" evidence="3">
    <location>
        <position position="89"/>
    </location>
</feature>
<evidence type="ECO:0000256" key="3">
    <source>
        <dbReference type="PIRSR" id="PIRSR617939-1"/>
    </source>
</evidence>
<proteinExistence type="predicted"/>
<keyword evidence="2" id="KW-0456">Lyase</keyword>
<organism evidence="5 6">
    <name type="scientific">Owenia fusiformis</name>
    <name type="common">Polychaete worm</name>
    <dbReference type="NCBI Taxonomy" id="6347"/>
    <lineage>
        <taxon>Eukaryota</taxon>
        <taxon>Metazoa</taxon>
        <taxon>Spiralia</taxon>
        <taxon>Lophotrochozoa</taxon>
        <taxon>Annelida</taxon>
        <taxon>Polychaeta</taxon>
        <taxon>Sedentaria</taxon>
        <taxon>Canalipalpata</taxon>
        <taxon>Sabellida</taxon>
        <taxon>Oweniida</taxon>
        <taxon>Oweniidae</taxon>
        <taxon>Owenia</taxon>
    </lineage>
</organism>
<dbReference type="EMBL" id="CAIIXF020000003">
    <property type="protein sequence ID" value="CAH1778687.1"/>
    <property type="molecule type" value="Genomic_DNA"/>
</dbReference>
<evidence type="ECO:0000313" key="5">
    <source>
        <dbReference type="EMBL" id="CAH1778687.1"/>
    </source>
</evidence>
<dbReference type="PANTHER" id="PTHR12935:SF0">
    <property type="entry name" value="GAMMA-GLUTAMYLCYCLOTRANSFERASE"/>
    <property type="match status" value="1"/>
</dbReference>
<protein>
    <recommendedName>
        <fullName evidence="1">gamma-glutamylcyclotransferase</fullName>
        <ecNumber evidence="1">4.3.2.9</ecNumber>
    </recommendedName>
</protein>
<dbReference type="Gene3D" id="3.10.490.10">
    <property type="entry name" value="Gamma-glutamyl cyclotransferase-like"/>
    <property type="match status" value="1"/>
</dbReference>
<dbReference type="InterPro" id="IPR036568">
    <property type="entry name" value="GGCT-like_sf"/>
</dbReference>
<dbReference type="Pfam" id="PF13772">
    <property type="entry name" value="AIG2_2"/>
    <property type="match status" value="1"/>
</dbReference>
<dbReference type="OrthoDB" id="2924818at2759"/>
<comment type="caution">
    <text evidence="5">The sequence shown here is derived from an EMBL/GenBank/DDBJ whole genome shotgun (WGS) entry which is preliminary data.</text>
</comment>
<sequence>MFRAFKMTDTFMYFAYGSNLLKKRLLLQNPSAVEVSTAKLRDYKLDFNGGQDGTWRGAGATIVKSPGDCVWGMVWMLHNSHKATLDDQEGVEAKIYEPIHIEVTSPEGEVFSCRSYHQIRPASADQRPSPQYKGVIIKGAKEIGLPADYLEFLAKIEDNGFRDIQVSTSKPRLFSSSIIMVIF</sequence>
<feature type="binding site" evidence="4">
    <location>
        <begin position="13"/>
        <end position="18"/>
    </location>
    <ligand>
        <name>substrate</name>
    </ligand>
</feature>
<evidence type="ECO:0000313" key="6">
    <source>
        <dbReference type="Proteomes" id="UP000749559"/>
    </source>
</evidence>
<evidence type="ECO:0000256" key="2">
    <source>
        <dbReference type="ARBA" id="ARBA00023239"/>
    </source>
</evidence>
<dbReference type="EC" id="4.3.2.9" evidence="1"/>
<evidence type="ECO:0000256" key="1">
    <source>
        <dbReference type="ARBA" id="ARBA00012346"/>
    </source>
</evidence>
<gene>
    <name evidence="5" type="ORF">OFUS_LOCUS5571</name>
</gene>
<dbReference type="InterPro" id="IPR013024">
    <property type="entry name" value="GGCT-like"/>
</dbReference>
<dbReference type="PANTHER" id="PTHR12935">
    <property type="entry name" value="GAMMA-GLUTAMYLCYCLOTRANSFERASE"/>
    <property type="match status" value="1"/>
</dbReference>
<dbReference type="GO" id="GO:0003839">
    <property type="term" value="F:gamma-glutamylcyclotransferase activity"/>
    <property type="evidence" value="ECO:0007669"/>
    <property type="project" value="UniProtKB-EC"/>
</dbReference>